<reference evidence="2 3" key="1">
    <citation type="journal article" date="2021" name="Nat. Commun.">
        <title>Incipient diploidization of the medicinal plant Perilla within 10,000 years.</title>
        <authorList>
            <person name="Zhang Y."/>
            <person name="Shen Q."/>
            <person name="Leng L."/>
            <person name="Zhang D."/>
            <person name="Chen S."/>
            <person name="Shi Y."/>
            <person name="Ning Z."/>
            <person name="Chen S."/>
        </authorList>
    </citation>
    <scope>NUCLEOTIDE SEQUENCE [LARGE SCALE GENOMIC DNA]</scope>
    <source>
        <strain evidence="3">cv. PC099</strain>
    </source>
</reference>
<dbReference type="PANTHER" id="PTHR34458:SF11">
    <property type="entry name" value="MD-2-RELATED LIPID-RECOGNITION DOMAIN-CONTAINING PROTEIN"/>
    <property type="match status" value="1"/>
</dbReference>
<name>A0AAD4J7J0_PERFH</name>
<protein>
    <recommendedName>
        <fullName evidence="4">Pollen Ole e 1 allergen and extensin family protein</fullName>
    </recommendedName>
</protein>
<gene>
    <name evidence="2" type="ORF">C2S53_006645</name>
</gene>
<dbReference type="InterPro" id="IPR040404">
    <property type="entry name" value="Phylloplanin-like"/>
</dbReference>
<sequence>MAYNSAASALFLAALLLFTAASPSAQVAAAGLNGLTVSGRLCCATNGNCPGQGVAGAAVLLNCTLLGQIATVGIAITDANGAYNITIPALPGLILGLPIVPCVVGVRLPLGAVVCPVLSTTTGVLAGTLHVVGTVVNAVLGLVQSATVDLFVLVGV</sequence>
<dbReference type="EMBL" id="SDAM02000121">
    <property type="protein sequence ID" value="KAH6828647.1"/>
    <property type="molecule type" value="Genomic_DNA"/>
</dbReference>
<evidence type="ECO:0000256" key="1">
    <source>
        <dbReference type="SAM" id="SignalP"/>
    </source>
</evidence>
<dbReference type="AlphaFoldDB" id="A0AAD4J7J0"/>
<organism evidence="2 3">
    <name type="scientific">Perilla frutescens var. hirtella</name>
    <name type="common">Perilla citriodora</name>
    <name type="synonym">Perilla setoyensis</name>
    <dbReference type="NCBI Taxonomy" id="608512"/>
    <lineage>
        <taxon>Eukaryota</taxon>
        <taxon>Viridiplantae</taxon>
        <taxon>Streptophyta</taxon>
        <taxon>Embryophyta</taxon>
        <taxon>Tracheophyta</taxon>
        <taxon>Spermatophyta</taxon>
        <taxon>Magnoliopsida</taxon>
        <taxon>eudicotyledons</taxon>
        <taxon>Gunneridae</taxon>
        <taxon>Pentapetalae</taxon>
        <taxon>asterids</taxon>
        <taxon>lamiids</taxon>
        <taxon>Lamiales</taxon>
        <taxon>Lamiaceae</taxon>
        <taxon>Nepetoideae</taxon>
        <taxon>Elsholtzieae</taxon>
        <taxon>Perilla</taxon>
    </lineage>
</organism>
<comment type="caution">
    <text evidence="2">The sequence shown here is derived from an EMBL/GenBank/DDBJ whole genome shotgun (WGS) entry which is preliminary data.</text>
</comment>
<dbReference type="PANTHER" id="PTHR34458">
    <property type="entry name" value="POLLEN OLE E 1 ALLERGEN AND EXTENSIN FAMILY PROTEIN-RELATED"/>
    <property type="match status" value="1"/>
</dbReference>
<feature type="chain" id="PRO_5042155141" description="Pollen Ole e 1 allergen and extensin family protein" evidence="1">
    <location>
        <begin position="22"/>
        <end position="156"/>
    </location>
</feature>
<evidence type="ECO:0000313" key="3">
    <source>
        <dbReference type="Proteomes" id="UP001190926"/>
    </source>
</evidence>
<keyword evidence="3" id="KW-1185">Reference proteome</keyword>
<dbReference type="Proteomes" id="UP001190926">
    <property type="component" value="Unassembled WGS sequence"/>
</dbReference>
<evidence type="ECO:0000313" key="2">
    <source>
        <dbReference type="EMBL" id="KAH6828647.1"/>
    </source>
</evidence>
<evidence type="ECO:0008006" key="4">
    <source>
        <dbReference type="Google" id="ProtNLM"/>
    </source>
</evidence>
<keyword evidence="1" id="KW-0732">Signal</keyword>
<accession>A0AAD4J7J0</accession>
<feature type="signal peptide" evidence="1">
    <location>
        <begin position="1"/>
        <end position="21"/>
    </location>
</feature>
<proteinExistence type="predicted"/>